<dbReference type="InterPro" id="IPR056884">
    <property type="entry name" value="NPHP3-like_N"/>
</dbReference>
<evidence type="ECO:0000313" key="3">
    <source>
        <dbReference type="EMBL" id="USW57135.1"/>
    </source>
</evidence>
<sequence length="185" mass="20952">MRKHYELLPSVGFAIFFFSFANPKKQSVEDMLLALIAQLARKASGLAVLTDAYRKYKPGLATNAPLEDIYRYQLEAMSDTVVLIDALDECPGTSISQHKLLQHLERLAASTRKLRLFVTSRDELLIRATMTAIQATTISIEIAKTNHDIERFVSQEFDNDTRLKRFDEASRTLIQSRLAEKADGM</sequence>
<evidence type="ECO:0000259" key="2">
    <source>
        <dbReference type="Pfam" id="PF24883"/>
    </source>
</evidence>
<feature type="domain" description="Nephrocystin 3-like N-terminal" evidence="2">
    <location>
        <begin position="13"/>
        <end position="121"/>
    </location>
</feature>
<evidence type="ECO:0000313" key="4">
    <source>
        <dbReference type="Proteomes" id="UP001056384"/>
    </source>
</evidence>
<dbReference type="Pfam" id="PF24883">
    <property type="entry name" value="NPHP3_N"/>
    <property type="match status" value="1"/>
</dbReference>
<keyword evidence="1" id="KW-0677">Repeat</keyword>
<protein>
    <recommendedName>
        <fullName evidence="2">Nephrocystin 3-like N-terminal domain-containing protein</fullName>
    </recommendedName>
</protein>
<dbReference type="AlphaFoldDB" id="A0A9Q9ENK0"/>
<accession>A0A9Q9ENK0</accession>
<dbReference type="PANTHER" id="PTHR10039">
    <property type="entry name" value="AMELOGENIN"/>
    <property type="match status" value="1"/>
</dbReference>
<name>A0A9Q9ENK0_9PEZI</name>
<dbReference type="EMBL" id="CP099426">
    <property type="protein sequence ID" value="USW57135.1"/>
    <property type="molecule type" value="Genomic_DNA"/>
</dbReference>
<proteinExistence type="predicted"/>
<reference evidence="3" key="1">
    <citation type="submission" date="2022-06" db="EMBL/GenBank/DDBJ databases">
        <title>Complete genome sequences of two strains of the flax pathogen Septoria linicola.</title>
        <authorList>
            <person name="Lapalu N."/>
            <person name="Simon A."/>
            <person name="Demenou B."/>
            <person name="Paumier D."/>
            <person name="Guillot M.-P."/>
            <person name="Gout L."/>
            <person name="Valade R."/>
        </authorList>
    </citation>
    <scope>NUCLEOTIDE SEQUENCE</scope>
    <source>
        <strain evidence="3">SE15195</strain>
    </source>
</reference>
<gene>
    <name evidence="3" type="ORF">Slin15195_G104540</name>
</gene>
<organism evidence="3 4">
    <name type="scientific">Septoria linicola</name>
    <dbReference type="NCBI Taxonomy" id="215465"/>
    <lineage>
        <taxon>Eukaryota</taxon>
        <taxon>Fungi</taxon>
        <taxon>Dikarya</taxon>
        <taxon>Ascomycota</taxon>
        <taxon>Pezizomycotina</taxon>
        <taxon>Dothideomycetes</taxon>
        <taxon>Dothideomycetidae</taxon>
        <taxon>Mycosphaerellales</taxon>
        <taxon>Mycosphaerellaceae</taxon>
        <taxon>Septoria</taxon>
    </lineage>
</organism>
<keyword evidence="4" id="KW-1185">Reference proteome</keyword>
<dbReference type="Proteomes" id="UP001056384">
    <property type="component" value="Chromosome 9"/>
</dbReference>
<evidence type="ECO:0000256" key="1">
    <source>
        <dbReference type="ARBA" id="ARBA00022737"/>
    </source>
</evidence>
<dbReference type="OrthoDB" id="3650614at2759"/>
<dbReference type="PANTHER" id="PTHR10039:SF16">
    <property type="entry name" value="GPI INOSITOL-DEACYLASE"/>
    <property type="match status" value="1"/>
</dbReference>